<proteinExistence type="predicted"/>
<dbReference type="Pfam" id="PF18895">
    <property type="entry name" value="T4SS_pilin"/>
    <property type="match status" value="1"/>
</dbReference>
<name>A0A1F5FVW0_9BACT</name>
<reference evidence="2 3" key="1">
    <citation type="journal article" date="2016" name="Nat. Commun.">
        <title>Thousands of microbial genomes shed light on interconnected biogeochemical processes in an aquifer system.</title>
        <authorList>
            <person name="Anantharaman K."/>
            <person name="Brown C.T."/>
            <person name="Hug L.A."/>
            <person name="Sharon I."/>
            <person name="Castelle C.J."/>
            <person name="Probst A.J."/>
            <person name="Thomas B.C."/>
            <person name="Singh A."/>
            <person name="Wilkins M.J."/>
            <person name="Karaoz U."/>
            <person name="Brodie E.L."/>
            <person name="Williams K.H."/>
            <person name="Hubbard S.S."/>
            <person name="Banfield J.F."/>
        </authorList>
    </citation>
    <scope>NUCLEOTIDE SEQUENCE [LARGE SCALE GENOMIC DNA]</scope>
</reference>
<evidence type="ECO:0000313" key="3">
    <source>
        <dbReference type="Proteomes" id="UP000179237"/>
    </source>
</evidence>
<dbReference type="Proteomes" id="UP000179237">
    <property type="component" value="Unassembled WGS sequence"/>
</dbReference>
<evidence type="ECO:0000256" key="1">
    <source>
        <dbReference type="SAM" id="Phobius"/>
    </source>
</evidence>
<protein>
    <submittedName>
        <fullName evidence="2">Uncharacterized protein</fullName>
    </submittedName>
</protein>
<accession>A0A1F5FVW0</accession>
<keyword evidence="1" id="KW-1133">Transmembrane helix</keyword>
<dbReference type="AlphaFoldDB" id="A0A1F5FVW0"/>
<organism evidence="2 3">
    <name type="scientific">Candidatus Collierbacteria bacterium RIFOXYD1_FULL_40_9</name>
    <dbReference type="NCBI Taxonomy" id="1817731"/>
    <lineage>
        <taxon>Bacteria</taxon>
        <taxon>Candidatus Collieribacteriota</taxon>
    </lineage>
</organism>
<comment type="caution">
    <text evidence="2">The sequence shown here is derived from an EMBL/GenBank/DDBJ whole genome shotgun (WGS) entry which is preliminary data.</text>
</comment>
<dbReference type="InterPro" id="IPR043993">
    <property type="entry name" value="T4SS_pilin"/>
</dbReference>
<sequence>MINIVKTTLAADTVVDIEAVATKGNFFGYTCIGHLVSNIAAAGFIVAGVITFLFLVWGGVDYLTSGGDKTKIENSQKRISSAIIGLAIIASSWAVYQIILVFFGVDVDKICSANPVG</sequence>
<keyword evidence="1" id="KW-0472">Membrane</keyword>
<evidence type="ECO:0000313" key="2">
    <source>
        <dbReference type="EMBL" id="OGD83758.1"/>
    </source>
</evidence>
<feature type="transmembrane region" description="Helical" evidence="1">
    <location>
        <begin position="81"/>
        <end position="105"/>
    </location>
</feature>
<keyword evidence="1" id="KW-0812">Transmembrane</keyword>
<dbReference type="EMBL" id="MFAQ01000009">
    <property type="protein sequence ID" value="OGD83758.1"/>
    <property type="molecule type" value="Genomic_DNA"/>
</dbReference>
<feature type="transmembrane region" description="Helical" evidence="1">
    <location>
        <begin position="39"/>
        <end position="60"/>
    </location>
</feature>
<gene>
    <name evidence="2" type="ORF">A2572_00880</name>
</gene>